<dbReference type="AlphaFoldDB" id="A0A0K2TKP8"/>
<sequence>MNFNTYLQEKLIARFGPCSKEVEIITFRESNNVI</sequence>
<dbReference type="EMBL" id="HACA01009262">
    <property type="protein sequence ID" value="CDW26623.1"/>
    <property type="molecule type" value="Transcribed_RNA"/>
</dbReference>
<protein>
    <submittedName>
        <fullName evidence="1">Uncharacterized protein</fullName>
    </submittedName>
</protein>
<organism evidence="1">
    <name type="scientific">Lepeophtheirus salmonis</name>
    <name type="common">Salmon louse</name>
    <name type="synonym">Caligus salmonis</name>
    <dbReference type="NCBI Taxonomy" id="72036"/>
    <lineage>
        <taxon>Eukaryota</taxon>
        <taxon>Metazoa</taxon>
        <taxon>Ecdysozoa</taxon>
        <taxon>Arthropoda</taxon>
        <taxon>Crustacea</taxon>
        <taxon>Multicrustacea</taxon>
        <taxon>Hexanauplia</taxon>
        <taxon>Copepoda</taxon>
        <taxon>Siphonostomatoida</taxon>
        <taxon>Caligidae</taxon>
        <taxon>Lepeophtheirus</taxon>
    </lineage>
</organism>
<evidence type="ECO:0000313" key="1">
    <source>
        <dbReference type="EMBL" id="CDW26623.1"/>
    </source>
</evidence>
<accession>A0A0K2TKP8</accession>
<reference evidence="1" key="1">
    <citation type="submission" date="2014-05" db="EMBL/GenBank/DDBJ databases">
        <authorList>
            <person name="Chronopoulou M."/>
        </authorList>
    </citation>
    <scope>NUCLEOTIDE SEQUENCE</scope>
    <source>
        <tissue evidence="1">Whole organism</tissue>
    </source>
</reference>
<proteinExistence type="predicted"/>
<name>A0A0K2TKP8_LEPSM</name>